<dbReference type="GO" id="GO:0009867">
    <property type="term" value="P:jasmonic acid mediated signaling pathway"/>
    <property type="evidence" value="ECO:0000318"/>
    <property type="project" value="GO_Central"/>
</dbReference>
<proteinExistence type="inferred from homology"/>
<dbReference type="GO" id="GO:0003700">
    <property type="term" value="F:DNA-binding transcription factor activity"/>
    <property type="evidence" value="ECO:0000318"/>
    <property type="project" value="GO_Central"/>
</dbReference>
<dbReference type="Proteomes" id="UP000008311">
    <property type="component" value="Unassembled WGS sequence"/>
</dbReference>
<evidence type="ECO:0000256" key="4">
    <source>
        <dbReference type="ARBA" id="ARBA00023242"/>
    </source>
</evidence>
<keyword evidence="4" id="KW-0539">Nucleus</keyword>
<dbReference type="GO" id="GO:2000377">
    <property type="term" value="P:regulation of reactive oxygen species metabolic process"/>
    <property type="evidence" value="ECO:0000318"/>
    <property type="project" value="GO_Central"/>
</dbReference>
<evidence type="ECO:0000256" key="3">
    <source>
        <dbReference type="ARBA" id="ARBA00023163"/>
    </source>
</evidence>
<dbReference type="GO" id="GO:0009737">
    <property type="term" value="P:response to abscisic acid"/>
    <property type="evidence" value="ECO:0000318"/>
    <property type="project" value="GO_Central"/>
</dbReference>
<dbReference type="eggNOG" id="ENOG502QPMG">
    <property type="taxonomic scope" value="Eukaryota"/>
</dbReference>
<feature type="region of interest" description="Disordered" evidence="6">
    <location>
        <begin position="1"/>
        <end position="28"/>
    </location>
</feature>
<dbReference type="GO" id="GO:0010187">
    <property type="term" value="P:negative regulation of seed germination"/>
    <property type="evidence" value="ECO:0000318"/>
    <property type="project" value="GO_Central"/>
</dbReference>
<feature type="region of interest" description="SAW" evidence="5">
    <location>
        <begin position="369"/>
        <end position="451"/>
    </location>
</feature>
<evidence type="ECO:0000256" key="6">
    <source>
        <dbReference type="SAM" id="MobiDB-lite"/>
    </source>
</evidence>
<dbReference type="AlphaFoldDB" id="B9R6X6"/>
<reference evidence="8" key="1">
    <citation type="journal article" date="2010" name="Nat. Biotechnol.">
        <title>Draft genome sequence of the oilseed species Ricinus communis.</title>
        <authorList>
            <person name="Chan A.P."/>
            <person name="Crabtree J."/>
            <person name="Zhao Q."/>
            <person name="Lorenzi H."/>
            <person name="Orvis J."/>
            <person name="Puiu D."/>
            <person name="Melake-Berhan A."/>
            <person name="Jones K.M."/>
            <person name="Redman J."/>
            <person name="Chen G."/>
            <person name="Cahoon E.B."/>
            <person name="Gedil M."/>
            <person name="Stanke M."/>
            <person name="Haas B.J."/>
            <person name="Wortman J.R."/>
            <person name="Fraser-Liggett C.M."/>
            <person name="Ravel J."/>
            <person name="Rabinowicz P.D."/>
        </authorList>
    </citation>
    <scope>NUCLEOTIDE SEQUENCE [LARGE SCALE GENOMIC DNA]</scope>
    <source>
        <strain evidence="8">cv. Hale</strain>
    </source>
</reference>
<dbReference type="OMA" id="AFNITRC"/>
<dbReference type="InParanoid" id="B9R6X6"/>
<dbReference type="GO" id="GO:0009863">
    <property type="term" value="P:salicylic acid mediated signaling pathway"/>
    <property type="evidence" value="ECO:0000318"/>
    <property type="project" value="GO_Central"/>
</dbReference>
<name>B9R6X6_RICCO</name>
<keyword evidence="2" id="KW-0805">Transcription regulation</keyword>
<comment type="caution">
    <text evidence="5">Lacks conserved residue(s) required for the propagation of feature annotation.</text>
</comment>
<comment type="similarity">
    <text evidence="5">Belongs to the GRAS family.</text>
</comment>
<dbReference type="Pfam" id="PF03514">
    <property type="entry name" value="GRAS"/>
    <property type="match status" value="1"/>
</dbReference>
<dbReference type="GO" id="GO:0009938">
    <property type="term" value="P:negative regulation of gibberellic acid mediated signaling pathway"/>
    <property type="evidence" value="ECO:0000318"/>
    <property type="project" value="GO_Central"/>
</dbReference>
<organism evidence="7 8">
    <name type="scientific">Ricinus communis</name>
    <name type="common">Castor bean</name>
    <dbReference type="NCBI Taxonomy" id="3988"/>
    <lineage>
        <taxon>Eukaryota</taxon>
        <taxon>Viridiplantae</taxon>
        <taxon>Streptophyta</taxon>
        <taxon>Embryophyta</taxon>
        <taxon>Tracheophyta</taxon>
        <taxon>Spermatophyta</taxon>
        <taxon>Magnoliopsida</taxon>
        <taxon>eudicotyledons</taxon>
        <taxon>Gunneridae</taxon>
        <taxon>Pentapetalae</taxon>
        <taxon>rosids</taxon>
        <taxon>fabids</taxon>
        <taxon>Malpighiales</taxon>
        <taxon>Euphorbiaceae</taxon>
        <taxon>Acalyphoideae</taxon>
        <taxon>Acalypheae</taxon>
        <taxon>Ricinus</taxon>
    </lineage>
</organism>
<feature type="short sequence motif" description="LXXLL motif" evidence="5">
    <location>
        <begin position="290"/>
        <end position="294"/>
    </location>
</feature>
<dbReference type="GO" id="GO:2000033">
    <property type="term" value="P:regulation of seed dormancy process"/>
    <property type="evidence" value="ECO:0000318"/>
    <property type="project" value="GO_Central"/>
</dbReference>
<keyword evidence="3" id="KW-0804">Transcription</keyword>
<feature type="compositionally biased region" description="Polar residues" evidence="6">
    <location>
        <begin position="9"/>
        <end position="27"/>
    </location>
</feature>
<keyword evidence="8" id="KW-1185">Reference proteome</keyword>
<evidence type="ECO:0000256" key="2">
    <source>
        <dbReference type="ARBA" id="ARBA00023015"/>
    </source>
</evidence>
<evidence type="ECO:0000313" key="8">
    <source>
        <dbReference type="Proteomes" id="UP000008311"/>
    </source>
</evidence>
<dbReference type="KEGG" id="rcu:8265271"/>
<dbReference type="GO" id="GO:0043565">
    <property type="term" value="F:sequence-specific DNA binding"/>
    <property type="evidence" value="ECO:0000318"/>
    <property type="project" value="GO_Central"/>
</dbReference>
<gene>
    <name evidence="7" type="ORF">RCOM_1586710</name>
</gene>
<comment type="subcellular location">
    <subcellularLocation>
        <location evidence="1">Nucleus</location>
    </subcellularLocation>
</comment>
<evidence type="ECO:0000256" key="1">
    <source>
        <dbReference type="ARBA" id="ARBA00004123"/>
    </source>
</evidence>
<dbReference type="GO" id="GO:0006355">
    <property type="term" value="P:regulation of DNA-templated transcription"/>
    <property type="evidence" value="ECO:0000318"/>
    <property type="project" value="GO_Central"/>
</dbReference>
<evidence type="ECO:0000313" key="7">
    <source>
        <dbReference type="EMBL" id="EEF52256.1"/>
    </source>
</evidence>
<feature type="region of interest" description="Leucine repeat II (LRII)" evidence="5">
    <location>
        <begin position="240"/>
        <end position="272"/>
    </location>
</feature>
<dbReference type="GO" id="GO:0042538">
    <property type="term" value="P:hyperosmotic salinity response"/>
    <property type="evidence" value="ECO:0000318"/>
    <property type="project" value="GO_Central"/>
</dbReference>
<accession>B9R6X6</accession>
<dbReference type="EMBL" id="EQ973772">
    <property type="protein sequence ID" value="EEF52256.1"/>
    <property type="molecule type" value="Genomic_DNA"/>
</dbReference>
<dbReference type="PROSITE" id="PS50985">
    <property type="entry name" value="GRAS"/>
    <property type="match status" value="1"/>
</dbReference>
<evidence type="ECO:0000256" key="5">
    <source>
        <dbReference type="PROSITE-ProRule" id="PRU01191"/>
    </source>
</evidence>
<sequence length="471" mass="53789">MHWVFPHPSSANHDSLSKPSSTTSPNITDHAEHFQLNSSFSSRESERFNLEPQHSSACSSSSTVDGPYRPFSDLAKSIHPILEIDFEQNTRVPLFNMLIACAEAVEENNLHLAEIILSQILVNSKARATQSMAALFAEAMSSRVYRLYPQYFDYSYLNDIQRYFYKEWSYVKAAHLTANREIFETFAGKKHIHVIDFFINHGTQWSDLMQDLAARPGGPPTIRISGIGFPNHDNSDYLKSVGWKLAQLAETLNIDFEYRGFLAYNLADLDAAMLELRTHEAIAVNAVFALHKLLARPGDIHKLLSMVKHIEPEIFTIIEQESDNNDQGFSYRFNECINYFSFLLESSEGSTNCLDTYIFLRNQIHNIVVCEGEYRVERYEKLTRWRTRLEAAGFVLIHLGSNVGEYASFLSSQPATRNMLQASSKCTIEENNGCWMLGWRTRPLIAISAWRADNRILISDEDGALQKLERM</sequence>
<dbReference type="PANTHER" id="PTHR31636">
    <property type="entry name" value="OSJNBA0084A10.13 PROTEIN-RELATED"/>
    <property type="match status" value="1"/>
</dbReference>
<dbReference type="GO" id="GO:0009723">
    <property type="term" value="P:response to ethylene"/>
    <property type="evidence" value="ECO:0000318"/>
    <property type="project" value="GO_Central"/>
</dbReference>
<dbReference type="InterPro" id="IPR005202">
    <property type="entry name" value="TF_GRAS"/>
</dbReference>
<protein>
    <submittedName>
        <fullName evidence="7">DELLA protein GAIP-B, putative</fullName>
    </submittedName>
</protein>
<dbReference type="OrthoDB" id="593669at2759"/>
<feature type="short sequence motif" description="VHIID" evidence="5">
    <location>
        <begin position="192"/>
        <end position="196"/>
    </location>
</feature>
<dbReference type="GO" id="GO:0005634">
    <property type="term" value="C:nucleus"/>
    <property type="evidence" value="ECO:0000318"/>
    <property type="project" value="GO_Central"/>
</dbReference>
<dbReference type="STRING" id="3988.B9R6X6"/>